<dbReference type="PANTHER" id="PTHR13696">
    <property type="entry name" value="P-LOOP CONTAINING NUCLEOSIDE TRIPHOSPHATE HYDROLASE"/>
    <property type="match status" value="1"/>
</dbReference>
<dbReference type="InterPro" id="IPR050678">
    <property type="entry name" value="DNA_Partitioning_ATPase"/>
</dbReference>
<dbReference type="CDD" id="cd02042">
    <property type="entry name" value="ParAB_family"/>
    <property type="match status" value="1"/>
</dbReference>
<dbReference type="SUPFAM" id="SSF52540">
    <property type="entry name" value="P-loop containing nucleoside triphosphate hydrolases"/>
    <property type="match status" value="1"/>
</dbReference>
<protein>
    <submittedName>
        <fullName evidence="2">Chromosome partitioning protein ParA</fullName>
    </submittedName>
</protein>
<dbReference type="eggNOG" id="COG1192">
    <property type="taxonomic scope" value="Bacteria"/>
</dbReference>
<evidence type="ECO:0000313" key="3">
    <source>
        <dbReference type="Proteomes" id="UP000192288"/>
    </source>
</evidence>
<feature type="domain" description="AAA" evidence="1">
    <location>
        <begin position="3"/>
        <end position="152"/>
    </location>
</feature>
<organism evidence="2 3">
    <name type="scientific">Leuconostoc pseudomesenteroides</name>
    <dbReference type="NCBI Taxonomy" id="33968"/>
    <lineage>
        <taxon>Bacteria</taxon>
        <taxon>Bacillati</taxon>
        <taxon>Bacillota</taxon>
        <taxon>Bacilli</taxon>
        <taxon>Lactobacillales</taxon>
        <taxon>Lactobacillaceae</taxon>
        <taxon>Leuconostoc</taxon>
    </lineage>
</organism>
<dbReference type="EMBL" id="MPLS01000025">
    <property type="protein sequence ID" value="ORI97432.1"/>
    <property type="molecule type" value="Genomic_DNA"/>
</dbReference>
<reference evidence="2 3" key="1">
    <citation type="journal article" date="2017" name="Front. Microbiol.">
        <title>Genomic Characterization of Dairy Associated Leuconostoc Species and Diversity of Leuconostocs in Undefined Mixed Mesophilic Starter Cultures.</title>
        <authorList>
            <person name="Frantzen C.A."/>
            <person name="Kot W."/>
            <person name="Pedersen T.B."/>
            <person name="Ardo Y.M."/>
            <person name="Broadbent J.R."/>
            <person name="Neve H."/>
            <person name="Hansen L.H."/>
            <person name="Dal Bello F."/>
            <person name="Ostlie H.M."/>
            <person name="Kleppen H.P."/>
            <person name="Vogensen F.K."/>
            <person name="Holo H."/>
        </authorList>
    </citation>
    <scope>NUCLEOTIDE SEQUENCE [LARGE SCALE GENOMIC DNA]</scope>
    <source>
        <strain evidence="2 3">LMGCF08</strain>
    </source>
</reference>
<proteinExistence type="predicted"/>
<dbReference type="Pfam" id="PF13614">
    <property type="entry name" value="AAA_31"/>
    <property type="match status" value="1"/>
</dbReference>
<sequence>MSKTITFSASKGGVGKTTMTFNFASFLVRQGYKVLLIDSDYQGNLSSTYESYTNKNTLYDVFTDGLAQIRQITPQLGLLPASPHLDELEGTLQSKNNKNFLMMMWLQDHLGEIKDYDYILIDTHPEFGTLTKNMIAVSDYVVVPLEPSEYGFIQSKQQFDLRMKEFRDDAVDIRTRESLIEAKVLYLANRVKHNTRSSHEFGQLIDQIENLVAVLNEREVFNSSTMLKTPVFDLEQAKRNPKTLQQINDAYQKLLESVK</sequence>
<dbReference type="InterPro" id="IPR025669">
    <property type="entry name" value="AAA_dom"/>
</dbReference>
<dbReference type="Gene3D" id="3.40.50.300">
    <property type="entry name" value="P-loop containing nucleotide triphosphate hydrolases"/>
    <property type="match status" value="1"/>
</dbReference>
<dbReference type="Proteomes" id="UP000192288">
    <property type="component" value="Unassembled WGS sequence"/>
</dbReference>
<dbReference type="InterPro" id="IPR027417">
    <property type="entry name" value="P-loop_NTPase"/>
</dbReference>
<dbReference type="PANTHER" id="PTHR13696:SF99">
    <property type="entry name" value="COBYRINIC ACID AC-DIAMIDE SYNTHASE"/>
    <property type="match status" value="1"/>
</dbReference>
<evidence type="ECO:0000259" key="1">
    <source>
        <dbReference type="Pfam" id="PF13614"/>
    </source>
</evidence>
<dbReference type="AlphaFoldDB" id="A0A1X0VCG1"/>
<dbReference type="STRING" id="33968.BMS77_07765"/>
<evidence type="ECO:0000313" key="2">
    <source>
        <dbReference type="EMBL" id="ORI97432.1"/>
    </source>
</evidence>
<name>A0A1X0VCG1_LEUPS</name>
<gene>
    <name evidence="2" type="ORF">BMR96_07130</name>
</gene>
<accession>A0A1X0VCG1</accession>
<comment type="caution">
    <text evidence="2">The sequence shown here is derived from an EMBL/GenBank/DDBJ whole genome shotgun (WGS) entry which is preliminary data.</text>
</comment>
<dbReference type="RefSeq" id="WP_080519445.1">
    <property type="nucleotide sequence ID" value="NZ_MPLS01000025.1"/>
</dbReference>